<evidence type="ECO:0000256" key="5">
    <source>
        <dbReference type="ARBA" id="ARBA00023136"/>
    </source>
</evidence>
<evidence type="ECO:0000256" key="6">
    <source>
        <dbReference type="SAM" id="Phobius"/>
    </source>
</evidence>
<dbReference type="PANTHER" id="PTHR30086:SF20">
    <property type="entry name" value="ARGININE EXPORTER PROTEIN ARGO-RELATED"/>
    <property type="match status" value="1"/>
</dbReference>
<feature type="transmembrane region" description="Helical" evidence="6">
    <location>
        <begin position="118"/>
        <end position="136"/>
    </location>
</feature>
<proteinExistence type="predicted"/>
<evidence type="ECO:0000313" key="8">
    <source>
        <dbReference type="Proteomes" id="UP000317496"/>
    </source>
</evidence>
<evidence type="ECO:0000256" key="4">
    <source>
        <dbReference type="ARBA" id="ARBA00022989"/>
    </source>
</evidence>
<evidence type="ECO:0000256" key="1">
    <source>
        <dbReference type="ARBA" id="ARBA00004651"/>
    </source>
</evidence>
<dbReference type="OrthoDB" id="7874789at2"/>
<dbReference type="AlphaFoldDB" id="A0A516H636"/>
<dbReference type="Pfam" id="PF01810">
    <property type="entry name" value="LysE"/>
    <property type="match status" value="1"/>
</dbReference>
<evidence type="ECO:0000256" key="3">
    <source>
        <dbReference type="ARBA" id="ARBA00022692"/>
    </source>
</evidence>
<evidence type="ECO:0000256" key="2">
    <source>
        <dbReference type="ARBA" id="ARBA00022475"/>
    </source>
</evidence>
<dbReference type="InterPro" id="IPR001123">
    <property type="entry name" value="LeuE-type"/>
</dbReference>
<keyword evidence="8" id="KW-1185">Reference proteome</keyword>
<feature type="transmembrane region" description="Helical" evidence="6">
    <location>
        <begin position="196"/>
        <end position="220"/>
    </location>
</feature>
<sequence length="255" mass="26861">MGPEYPPGVCAAGTGMLQASTAQFAGHALWGDTRPFHLSEFDAVWDNLLMLGKGIVAGFIIAAPVGPVGVLCVQRTLHQGRIAGLMSGLGAAIADAAYGCVAAFGLSLISNWLQAHEATFRLCGGLFLLFMAWRMLRAALHPEPTVSADRTYNERPIACFVSTFILTATNPITIVAFLGIFAFFGIGAFGLSNAMALWLVLGVFAGSSVWWLSLAGLAGAFRQRLGNGGLKWINGSSGLLMLGFGLYGIGSFLLR</sequence>
<dbReference type="PANTHER" id="PTHR30086">
    <property type="entry name" value="ARGININE EXPORTER PROTEIN ARGO"/>
    <property type="match status" value="1"/>
</dbReference>
<organism evidence="7 8">
    <name type="scientific">Ferrovibrio terrae</name>
    <dbReference type="NCBI Taxonomy" id="2594003"/>
    <lineage>
        <taxon>Bacteria</taxon>
        <taxon>Pseudomonadati</taxon>
        <taxon>Pseudomonadota</taxon>
        <taxon>Alphaproteobacteria</taxon>
        <taxon>Rhodospirillales</taxon>
        <taxon>Rhodospirillaceae</taxon>
        <taxon>Ferrovibrio</taxon>
    </lineage>
</organism>
<feature type="transmembrane region" description="Helical" evidence="6">
    <location>
        <begin position="54"/>
        <end position="73"/>
    </location>
</feature>
<name>A0A516H636_9PROT</name>
<reference evidence="7 8" key="1">
    <citation type="submission" date="2019-07" db="EMBL/GenBank/DDBJ databases">
        <title>Genome sequencing for Ferrovibrio sp. K5.</title>
        <authorList>
            <person name="Park S.-J."/>
        </authorList>
    </citation>
    <scope>NUCLEOTIDE SEQUENCE [LARGE SCALE GENOMIC DNA]</scope>
    <source>
        <strain evidence="7 8">K5</strain>
    </source>
</reference>
<keyword evidence="4 6" id="KW-1133">Transmembrane helix</keyword>
<evidence type="ECO:0000313" key="7">
    <source>
        <dbReference type="EMBL" id="QDO99150.1"/>
    </source>
</evidence>
<keyword evidence="2" id="KW-1003">Cell membrane</keyword>
<gene>
    <name evidence="7" type="ORF">FNB15_18550</name>
</gene>
<keyword evidence="3 6" id="KW-0812">Transmembrane</keyword>
<accession>A0A516H636</accession>
<dbReference type="KEGG" id="fer:FNB15_18550"/>
<feature type="transmembrane region" description="Helical" evidence="6">
    <location>
        <begin position="85"/>
        <end position="106"/>
    </location>
</feature>
<dbReference type="Proteomes" id="UP000317496">
    <property type="component" value="Chromosome"/>
</dbReference>
<dbReference type="GO" id="GO:0005886">
    <property type="term" value="C:plasma membrane"/>
    <property type="evidence" value="ECO:0007669"/>
    <property type="project" value="UniProtKB-SubCell"/>
</dbReference>
<dbReference type="GO" id="GO:0015171">
    <property type="term" value="F:amino acid transmembrane transporter activity"/>
    <property type="evidence" value="ECO:0007669"/>
    <property type="project" value="TreeGrafter"/>
</dbReference>
<comment type="subcellular location">
    <subcellularLocation>
        <location evidence="1">Cell membrane</location>
        <topology evidence="1">Multi-pass membrane protein</topology>
    </subcellularLocation>
</comment>
<feature type="transmembrane region" description="Helical" evidence="6">
    <location>
        <begin position="157"/>
        <end position="190"/>
    </location>
</feature>
<protein>
    <submittedName>
        <fullName evidence="7">LysE family translocator</fullName>
    </submittedName>
</protein>
<keyword evidence="5 6" id="KW-0472">Membrane</keyword>
<feature type="transmembrane region" description="Helical" evidence="6">
    <location>
        <begin position="232"/>
        <end position="254"/>
    </location>
</feature>
<dbReference type="EMBL" id="CP041636">
    <property type="protein sequence ID" value="QDO99150.1"/>
    <property type="molecule type" value="Genomic_DNA"/>
</dbReference>